<dbReference type="EMBL" id="JBDIME010000001">
    <property type="protein sequence ID" value="MEN2788265.1"/>
    <property type="molecule type" value="Genomic_DNA"/>
</dbReference>
<dbReference type="Pfam" id="PF08327">
    <property type="entry name" value="AHSA1"/>
    <property type="match status" value="1"/>
</dbReference>
<reference evidence="3 4" key="1">
    <citation type="submission" date="2024-05" db="EMBL/GenBank/DDBJ databases">
        <authorList>
            <person name="Liu Q."/>
            <person name="Xin Y.-H."/>
        </authorList>
    </citation>
    <scope>NUCLEOTIDE SEQUENCE [LARGE SCALE GENOMIC DNA]</scope>
    <source>
        <strain evidence="3 4">CGMCC 1.10181</strain>
    </source>
</reference>
<proteinExistence type="inferred from homology"/>
<feature type="domain" description="Activator of Hsp90 ATPase homologue 1/2-like C-terminal" evidence="2">
    <location>
        <begin position="19"/>
        <end position="155"/>
    </location>
</feature>
<dbReference type="SUPFAM" id="SSF55961">
    <property type="entry name" value="Bet v1-like"/>
    <property type="match status" value="1"/>
</dbReference>
<dbReference type="Proteomes" id="UP001419910">
    <property type="component" value="Unassembled WGS sequence"/>
</dbReference>
<dbReference type="InterPro" id="IPR023393">
    <property type="entry name" value="START-like_dom_sf"/>
</dbReference>
<evidence type="ECO:0000256" key="1">
    <source>
        <dbReference type="ARBA" id="ARBA00006817"/>
    </source>
</evidence>
<organism evidence="3 4">
    <name type="scientific">Sphingomonas oligophenolica</name>
    <dbReference type="NCBI Taxonomy" id="301154"/>
    <lineage>
        <taxon>Bacteria</taxon>
        <taxon>Pseudomonadati</taxon>
        <taxon>Pseudomonadota</taxon>
        <taxon>Alphaproteobacteria</taxon>
        <taxon>Sphingomonadales</taxon>
        <taxon>Sphingomonadaceae</taxon>
        <taxon>Sphingomonas</taxon>
    </lineage>
</organism>
<dbReference type="Gene3D" id="3.30.530.20">
    <property type="match status" value="1"/>
</dbReference>
<evidence type="ECO:0000313" key="3">
    <source>
        <dbReference type="EMBL" id="MEN2788265.1"/>
    </source>
</evidence>
<comment type="similarity">
    <text evidence="1">Belongs to the AHA1 family.</text>
</comment>
<accession>A0ABU9XXK2</accession>
<sequence>MKEQAVVPSTFVIERSYPVPRERVFAALSQEEKKRRWYAERDGHDVADFTMDFRVGGESILRYRLGPDTPFEGAEIVNEEQFHDIVPDRRIVSASTMSLAGRHFSVSLVTIELIATETGTDLVCIHQGVFFEGADGPEMREAGWRALLDRLAATLAQ</sequence>
<gene>
    <name evidence="3" type="ORF">ABC974_01380</name>
</gene>
<dbReference type="RefSeq" id="WP_343887875.1">
    <property type="nucleotide sequence ID" value="NZ_BAAAEH010000005.1"/>
</dbReference>
<comment type="caution">
    <text evidence="3">The sequence shown here is derived from an EMBL/GenBank/DDBJ whole genome shotgun (WGS) entry which is preliminary data.</text>
</comment>
<evidence type="ECO:0000313" key="4">
    <source>
        <dbReference type="Proteomes" id="UP001419910"/>
    </source>
</evidence>
<dbReference type="InterPro" id="IPR013538">
    <property type="entry name" value="ASHA1/2-like_C"/>
</dbReference>
<dbReference type="CDD" id="cd08900">
    <property type="entry name" value="SRPBCC_CalC_Aha1-like_7"/>
    <property type="match status" value="1"/>
</dbReference>
<protein>
    <submittedName>
        <fullName evidence="3">SRPBCC family protein</fullName>
    </submittedName>
</protein>
<keyword evidence="4" id="KW-1185">Reference proteome</keyword>
<evidence type="ECO:0000259" key="2">
    <source>
        <dbReference type="Pfam" id="PF08327"/>
    </source>
</evidence>
<name>A0ABU9XXK2_9SPHN</name>